<proteinExistence type="predicted"/>
<comment type="caution">
    <text evidence="1">The sequence shown here is derived from an EMBL/GenBank/DDBJ whole genome shotgun (WGS) entry which is preliminary data.</text>
</comment>
<protein>
    <submittedName>
        <fullName evidence="1">Uncharacterized protein</fullName>
    </submittedName>
</protein>
<dbReference type="EMBL" id="JAMKPW020000043">
    <property type="protein sequence ID" value="KAK8194256.1"/>
    <property type="molecule type" value="Genomic_DNA"/>
</dbReference>
<accession>A0ACC3S4A9</accession>
<reference evidence="1" key="1">
    <citation type="submission" date="2024-02" db="EMBL/GenBank/DDBJ databases">
        <title>Metagenome Assembled Genome of Zalaria obscura JY119.</title>
        <authorList>
            <person name="Vighnesh L."/>
            <person name="Jagadeeshwari U."/>
            <person name="Venkata Ramana C."/>
            <person name="Sasikala C."/>
        </authorList>
    </citation>
    <scope>NUCLEOTIDE SEQUENCE</scope>
    <source>
        <strain evidence="1">JY119</strain>
    </source>
</reference>
<gene>
    <name evidence="1" type="ORF">M8818_007444</name>
</gene>
<keyword evidence="2" id="KW-1185">Reference proteome</keyword>
<evidence type="ECO:0000313" key="2">
    <source>
        <dbReference type="Proteomes" id="UP001320706"/>
    </source>
</evidence>
<organism evidence="1 2">
    <name type="scientific">Zalaria obscura</name>
    <dbReference type="NCBI Taxonomy" id="2024903"/>
    <lineage>
        <taxon>Eukaryota</taxon>
        <taxon>Fungi</taxon>
        <taxon>Dikarya</taxon>
        <taxon>Ascomycota</taxon>
        <taxon>Pezizomycotina</taxon>
        <taxon>Dothideomycetes</taxon>
        <taxon>Dothideomycetidae</taxon>
        <taxon>Dothideales</taxon>
        <taxon>Zalariaceae</taxon>
        <taxon>Zalaria</taxon>
    </lineage>
</organism>
<sequence length="548" mass="59469">MFLTRQRRTTPPDYNKFPTGQLFVLALVRVAEPIALTSIFPYAWKLVLNFHVGDPSNASFYAGILIAAFSLAESLTGMYWGGLSDQIGRKPVLLMGCAGTILSLLIVGFSTNFWIALLGRAIGGFLNGNIGVVQTMVGEITVNPKHEPRAYAIMPFVWSIGTILGPSIGGYFAEPAKSHADLFSKHGVFAKFPYLLPNLICACLMIVSIVAGYICLDETHPDMLPWNDPHPEHAEHAEAETPLFATQAGMTTSGVDLRNVESYGTFNAVDSETDELWRVKSNGQPESDTLSSDERPKALTRRVVMLVVALGIFTYHSMTYDHLLPIFFQDAKVGDMTITSAGTLAGGLGLSIQQVGLIMSINGVIALAVQAIVFPLAAAWLGVWKVFILVTVLHPIAYIVVPFLAMLPDEFVFPGIYTCLTIRNLLSILAYPVLLILIKEASPNPSSLGKLNGLAASTGAACRTIASPVAGLLYGISIRVNFTALAWWASALVAVIGAIQAFFIHQRKDGETHRVRARFMSDAGIKQDIVHIRVQDAEEEQRLLAPEA</sequence>
<name>A0ACC3S4A9_9PEZI</name>
<evidence type="ECO:0000313" key="1">
    <source>
        <dbReference type="EMBL" id="KAK8194256.1"/>
    </source>
</evidence>
<dbReference type="Proteomes" id="UP001320706">
    <property type="component" value="Unassembled WGS sequence"/>
</dbReference>